<reference evidence="1" key="1">
    <citation type="journal article" date="2020" name="Nature">
        <title>Giant virus diversity and host interactions through global metagenomics.</title>
        <authorList>
            <person name="Schulz F."/>
            <person name="Roux S."/>
            <person name="Paez-Espino D."/>
            <person name="Jungbluth S."/>
            <person name="Walsh D.A."/>
            <person name="Denef V.J."/>
            <person name="McMahon K.D."/>
            <person name="Konstantinidis K.T."/>
            <person name="Eloe-Fadrosh E.A."/>
            <person name="Kyrpides N.C."/>
            <person name="Woyke T."/>
        </authorList>
    </citation>
    <scope>NUCLEOTIDE SEQUENCE</scope>
    <source>
        <strain evidence="1">GVMAG-M-3300023174-129</strain>
    </source>
</reference>
<proteinExistence type="predicted"/>
<evidence type="ECO:0000313" key="1">
    <source>
        <dbReference type="EMBL" id="QHT12122.1"/>
    </source>
</evidence>
<sequence length="100" mass="11693">MPNWNNRWEESGNFRMFDTSPKKASPKNALSVIKSELESKTKKEIQEYYEGIGGDENLIHFTKEKMIKEVVNFSKEILGMEGGKRSATRCYTRKNRTRRS</sequence>
<accession>A0A6C0D6Z1</accession>
<dbReference type="EMBL" id="MN739541">
    <property type="protein sequence ID" value="QHT12122.1"/>
    <property type="molecule type" value="Genomic_DNA"/>
</dbReference>
<dbReference type="AlphaFoldDB" id="A0A6C0D6Z1"/>
<name>A0A6C0D6Z1_9ZZZZ</name>
<protein>
    <submittedName>
        <fullName evidence="1">Uncharacterized protein</fullName>
    </submittedName>
</protein>
<organism evidence="1">
    <name type="scientific">viral metagenome</name>
    <dbReference type="NCBI Taxonomy" id="1070528"/>
    <lineage>
        <taxon>unclassified sequences</taxon>
        <taxon>metagenomes</taxon>
        <taxon>organismal metagenomes</taxon>
    </lineage>
</organism>